<dbReference type="EC" id="2.7.7.65" evidence="1"/>
<dbReference type="InterPro" id="IPR043128">
    <property type="entry name" value="Rev_trsase/Diguanyl_cyclase"/>
</dbReference>
<dbReference type="InterPro" id="IPR011006">
    <property type="entry name" value="CheY-like_superfamily"/>
</dbReference>
<dbReference type="GO" id="GO:0005886">
    <property type="term" value="C:plasma membrane"/>
    <property type="evidence" value="ECO:0007669"/>
    <property type="project" value="TreeGrafter"/>
</dbReference>
<dbReference type="SMART" id="SM00267">
    <property type="entry name" value="GGDEF"/>
    <property type="match status" value="1"/>
</dbReference>
<comment type="caution">
    <text evidence="6">The sequence shown here is derived from an EMBL/GenBank/DDBJ whole genome shotgun (WGS) entry which is preliminary data.</text>
</comment>
<dbReference type="InterPro" id="IPR001789">
    <property type="entry name" value="Sig_transdc_resp-reg_receiver"/>
</dbReference>
<dbReference type="NCBIfam" id="TIGR00254">
    <property type="entry name" value="GGDEF"/>
    <property type="match status" value="1"/>
</dbReference>
<comment type="catalytic activity">
    <reaction evidence="2">
        <text>2 GTP = 3',3'-c-di-GMP + 2 diphosphate</text>
        <dbReference type="Rhea" id="RHEA:24898"/>
        <dbReference type="ChEBI" id="CHEBI:33019"/>
        <dbReference type="ChEBI" id="CHEBI:37565"/>
        <dbReference type="ChEBI" id="CHEBI:58805"/>
        <dbReference type="EC" id="2.7.7.65"/>
    </reaction>
</comment>
<evidence type="ECO:0000256" key="2">
    <source>
        <dbReference type="ARBA" id="ARBA00034247"/>
    </source>
</evidence>
<dbReference type="GO" id="GO:0052621">
    <property type="term" value="F:diguanylate cyclase activity"/>
    <property type="evidence" value="ECO:0007669"/>
    <property type="project" value="UniProtKB-EC"/>
</dbReference>
<keyword evidence="7" id="KW-1185">Reference proteome</keyword>
<dbReference type="InterPro" id="IPR000160">
    <property type="entry name" value="GGDEF_dom"/>
</dbReference>
<dbReference type="PROSITE" id="PS50887">
    <property type="entry name" value="GGDEF"/>
    <property type="match status" value="1"/>
</dbReference>
<dbReference type="Gene3D" id="3.30.70.270">
    <property type="match status" value="1"/>
</dbReference>
<dbReference type="SMART" id="SM00448">
    <property type="entry name" value="REC"/>
    <property type="match status" value="1"/>
</dbReference>
<dbReference type="RefSeq" id="WP_168876086.1">
    <property type="nucleotide sequence ID" value="NZ_JABAIM010000001.1"/>
</dbReference>
<protein>
    <recommendedName>
        <fullName evidence="1">diguanylate cyclase</fullName>
        <ecNumber evidence="1">2.7.7.65</ecNumber>
    </recommendedName>
</protein>
<dbReference type="SUPFAM" id="SSF55073">
    <property type="entry name" value="Nucleotide cyclase"/>
    <property type="match status" value="1"/>
</dbReference>
<feature type="modified residue" description="4-aspartylphosphate" evidence="3">
    <location>
        <position position="183"/>
    </location>
</feature>
<evidence type="ECO:0000259" key="4">
    <source>
        <dbReference type="PROSITE" id="PS50110"/>
    </source>
</evidence>
<evidence type="ECO:0000313" key="6">
    <source>
        <dbReference type="EMBL" id="NLR74472.1"/>
    </source>
</evidence>
<evidence type="ECO:0000313" key="7">
    <source>
        <dbReference type="Proteomes" id="UP000587991"/>
    </source>
</evidence>
<dbReference type="PANTHER" id="PTHR45138:SF9">
    <property type="entry name" value="DIGUANYLATE CYCLASE DGCM-RELATED"/>
    <property type="match status" value="1"/>
</dbReference>
<dbReference type="EMBL" id="JABAIM010000001">
    <property type="protein sequence ID" value="NLR74472.1"/>
    <property type="molecule type" value="Genomic_DNA"/>
</dbReference>
<dbReference type="GO" id="GO:0000160">
    <property type="term" value="P:phosphorelay signal transduction system"/>
    <property type="evidence" value="ECO:0007669"/>
    <property type="project" value="InterPro"/>
</dbReference>
<evidence type="ECO:0000259" key="5">
    <source>
        <dbReference type="PROSITE" id="PS50887"/>
    </source>
</evidence>
<dbReference type="Pfam" id="PF00990">
    <property type="entry name" value="GGDEF"/>
    <property type="match status" value="1"/>
</dbReference>
<dbReference type="PANTHER" id="PTHR45138">
    <property type="entry name" value="REGULATORY COMPONENTS OF SENSORY TRANSDUCTION SYSTEM"/>
    <property type="match status" value="1"/>
</dbReference>
<dbReference type="InterPro" id="IPR050469">
    <property type="entry name" value="Diguanylate_Cyclase"/>
</dbReference>
<dbReference type="FunFam" id="3.30.70.270:FF:000001">
    <property type="entry name" value="Diguanylate cyclase domain protein"/>
    <property type="match status" value="1"/>
</dbReference>
<dbReference type="SUPFAM" id="SSF52172">
    <property type="entry name" value="CheY-like"/>
    <property type="match status" value="2"/>
</dbReference>
<dbReference type="CDD" id="cd01949">
    <property type="entry name" value="GGDEF"/>
    <property type="match status" value="1"/>
</dbReference>
<feature type="domain" description="Response regulatory" evidence="4">
    <location>
        <begin position="134"/>
        <end position="250"/>
    </location>
</feature>
<reference evidence="6 7" key="1">
    <citation type="submission" date="2020-04" db="EMBL/GenBank/DDBJ databases">
        <title>Draft genome of Leeia sp. IMCC25680.</title>
        <authorList>
            <person name="Song J."/>
            <person name="Cho J.-C."/>
        </authorList>
    </citation>
    <scope>NUCLEOTIDE SEQUENCE [LARGE SCALE GENOMIC DNA]</scope>
    <source>
        <strain evidence="6 7">IMCC25680</strain>
    </source>
</reference>
<accession>A0A847SEV0</accession>
<proteinExistence type="predicted"/>
<dbReference type="AlphaFoldDB" id="A0A847SEV0"/>
<dbReference type="GO" id="GO:0043709">
    <property type="term" value="P:cell adhesion involved in single-species biofilm formation"/>
    <property type="evidence" value="ECO:0007669"/>
    <property type="project" value="TreeGrafter"/>
</dbReference>
<gene>
    <name evidence="6" type="ORF">HF682_04810</name>
</gene>
<keyword evidence="3" id="KW-0597">Phosphoprotein</keyword>
<sequence>MDASLRYETLFAYSSQAHDLNELGQQLTHFGYVLLHFGSTEELATATKVQMPSAVLLEGRGEEVARLADEVARLRASLPERIPILGICDPLPFEDQVQIVRAGCAELLIHPYDLTQLVDRLDRQTDNLPFEPYRVLIVDDSHSIAEHTGKVLRQAGMVTRVETDPLILLQAIEEFEPELLLVDMYMPECTGDEAAKVIRQQDNMASLPIVFLSGETDISKQLLARRKGGDDFLTKPIQPQVLVESVTITAERYRTLRRLMCHDGLTGLLTHSHFGEQLLREVARNQREPQALALAMLDIDHFKRINDSYGHPVGDRVIRSLSRMLQMRLRRFGQLGRYGGEEFAVLLPETSLEVAMQRIDALRQAYMQLQHTAGEVVFNSTFSAGVAAWKPGMTASELSLAADQALYRAKQGGRNQVCGEG</sequence>
<dbReference type="PROSITE" id="PS50110">
    <property type="entry name" value="RESPONSE_REGULATORY"/>
    <property type="match status" value="1"/>
</dbReference>
<organism evidence="6 7">
    <name type="scientific">Leeia aquatica</name>
    <dbReference type="NCBI Taxonomy" id="2725557"/>
    <lineage>
        <taxon>Bacteria</taxon>
        <taxon>Pseudomonadati</taxon>
        <taxon>Pseudomonadota</taxon>
        <taxon>Betaproteobacteria</taxon>
        <taxon>Neisseriales</taxon>
        <taxon>Leeiaceae</taxon>
        <taxon>Leeia</taxon>
    </lineage>
</organism>
<feature type="domain" description="GGDEF" evidence="5">
    <location>
        <begin position="290"/>
        <end position="421"/>
    </location>
</feature>
<dbReference type="Proteomes" id="UP000587991">
    <property type="component" value="Unassembled WGS sequence"/>
</dbReference>
<dbReference type="CDD" id="cd00156">
    <property type="entry name" value="REC"/>
    <property type="match status" value="1"/>
</dbReference>
<name>A0A847SEV0_9NEIS</name>
<dbReference type="GO" id="GO:1902201">
    <property type="term" value="P:negative regulation of bacterial-type flagellum-dependent cell motility"/>
    <property type="evidence" value="ECO:0007669"/>
    <property type="project" value="TreeGrafter"/>
</dbReference>
<dbReference type="InterPro" id="IPR029787">
    <property type="entry name" value="Nucleotide_cyclase"/>
</dbReference>
<evidence type="ECO:0000256" key="3">
    <source>
        <dbReference type="PROSITE-ProRule" id="PRU00169"/>
    </source>
</evidence>
<dbReference type="Gene3D" id="3.40.50.2300">
    <property type="match status" value="1"/>
</dbReference>
<dbReference type="Pfam" id="PF00072">
    <property type="entry name" value="Response_reg"/>
    <property type="match status" value="1"/>
</dbReference>
<evidence type="ECO:0000256" key="1">
    <source>
        <dbReference type="ARBA" id="ARBA00012528"/>
    </source>
</evidence>